<name>A0A3P6DBW2_BRAOL</name>
<accession>A0A3P6DBW2</accession>
<evidence type="ECO:0000313" key="5">
    <source>
        <dbReference type="EMBL" id="VDD28663.1"/>
    </source>
</evidence>
<keyword evidence="2" id="KW-0804">Transcription</keyword>
<evidence type="ECO:0000256" key="4">
    <source>
        <dbReference type="SAM" id="MobiDB-lite"/>
    </source>
</evidence>
<dbReference type="Pfam" id="PF12767">
    <property type="entry name" value="SAGA-Tad1"/>
    <property type="match status" value="1"/>
</dbReference>
<dbReference type="GO" id="GO:0003713">
    <property type="term" value="F:transcription coactivator activity"/>
    <property type="evidence" value="ECO:0007669"/>
    <property type="project" value="TreeGrafter"/>
</dbReference>
<comment type="caution">
    <text evidence="3">Lacks conserved residue(s) required for the propagation of feature annotation.</text>
</comment>
<dbReference type="InterPro" id="IPR024738">
    <property type="entry name" value="Hfi1/Tada1"/>
</dbReference>
<dbReference type="AlphaFoldDB" id="A0A3P6DBW2"/>
<dbReference type="PANTHER" id="PTHR21277:SF29">
    <property type="entry name" value="TRANSCRIPTIONAL REGULATOR OF RNA POLII, SAGA, SUBUNIT"/>
    <property type="match status" value="1"/>
</dbReference>
<evidence type="ECO:0000256" key="1">
    <source>
        <dbReference type="ARBA" id="ARBA00023015"/>
    </source>
</evidence>
<feature type="region of interest" description="SAW" evidence="3">
    <location>
        <begin position="1"/>
        <end position="60"/>
    </location>
</feature>
<feature type="compositionally biased region" description="Basic residues" evidence="4">
    <location>
        <begin position="282"/>
        <end position="291"/>
    </location>
</feature>
<dbReference type="GO" id="GO:0000124">
    <property type="term" value="C:SAGA complex"/>
    <property type="evidence" value="ECO:0007669"/>
    <property type="project" value="TreeGrafter"/>
</dbReference>
<protein>
    <submittedName>
        <fullName evidence="5">Uncharacterized protein</fullName>
    </submittedName>
</protein>
<evidence type="ECO:0000256" key="3">
    <source>
        <dbReference type="PROSITE-ProRule" id="PRU01191"/>
    </source>
</evidence>
<dbReference type="PROSITE" id="PS50985">
    <property type="entry name" value="GRAS"/>
    <property type="match status" value="1"/>
</dbReference>
<proteinExistence type="inferred from homology"/>
<dbReference type="EMBL" id="LR031875">
    <property type="protein sequence ID" value="VDD28663.1"/>
    <property type="molecule type" value="Genomic_DNA"/>
</dbReference>
<gene>
    <name evidence="5" type="ORF">BOLC9T53986H</name>
</gene>
<sequence>MREATFSELGFGETAASEAKMMLEEHATGWGLKRDIDDDDVESLVLTWKGHSVVFCIVLVLINQSLKWIRINMIGQLAISSCVKVSALAITVHLKAQIASPFFFFFSSTSNGISSDELEKVTYFHNSQSGFRNSDLNFGLSQQRVDLLTCTDPDSYSSYSLCSVFFLFFFVSKGTQMPTGQHHVVRTDTSELKSQLEKKIGRAKTESYLNLLSKFLSLKISKPDFDKLVVATVKKENIVLHNALLRGIIKNVCLSKTSNGVEGVEKKQLNGVKSLCNDLPKSPRKGRTQRRVNKDCNGSKGKSQVTEVVSSSFKQQWSMEDGEEVDQLTRCWRSQPIEAPFGVNLRDVIKRRPHVGTCYSSGELPDSISLKKKVEEGMEGEGLEVSAGFANSLNAGLNVFLKRLIKPCLELAASRSSSRGEVSSSSSSISMVDFQVAMELNPSILGEDWSTKLEKIRLSTPDFQTS</sequence>
<dbReference type="InterPro" id="IPR005202">
    <property type="entry name" value="TF_GRAS"/>
</dbReference>
<comment type="similarity">
    <text evidence="3">Belongs to the GRAS family.</text>
</comment>
<feature type="region of interest" description="Disordered" evidence="4">
    <location>
        <begin position="277"/>
        <end position="302"/>
    </location>
</feature>
<keyword evidence="1" id="KW-0805">Transcription regulation</keyword>
<evidence type="ECO:0000256" key="2">
    <source>
        <dbReference type="ARBA" id="ARBA00023163"/>
    </source>
</evidence>
<dbReference type="GO" id="GO:0006357">
    <property type="term" value="P:regulation of transcription by RNA polymerase II"/>
    <property type="evidence" value="ECO:0007669"/>
    <property type="project" value="TreeGrafter"/>
</dbReference>
<reference evidence="5" key="1">
    <citation type="submission" date="2018-11" db="EMBL/GenBank/DDBJ databases">
        <authorList>
            <consortium name="Genoscope - CEA"/>
            <person name="William W."/>
        </authorList>
    </citation>
    <scope>NUCLEOTIDE SEQUENCE</scope>
</reference>
<organism evidence="5">
    <name type="scientific">Brassica oleracea</name>
    <name type="common">Wild cabbage</name>
    <dbReference type="NCBI Taxonomy" id="3712"/>
    <lineage>
        <taxon>Eukaryota</taxon>
        <taxon>Viridiplantae</taxon>
        <taxon>Streptophyta</taxon>
        <taxon>Embryophyta</taxon>
        <taxon>Tracheophyta</taxon>
        <taxon>Spermatophyta</taxon>
        <taxon>Magnoliopsida</taxon>
        <taxon>eudicotyledons</taxon>
        <taxon>Gunneridae</taxon>
        <taxon>Pentapetalae</taxon>
        <taxon>rosids</taxon>
        <taxon>malvids</taxon>
        <taxon>Brassicales</taxon>
        <taxon>Brassicaceae</taxon>
        <taxon>Brassiceae</taxon>
        <taxon>Brassica</taxon>
    </lineage>
</organism>
<dbReference type="PANTHER" id="PTHR21277">
    <property type="entry name" value="TRANSCRIPTIONAL ADAPTER 1"/>
    <property type="match status" value="1"/>
</dbReference>